<evidence type="ECO:0000256" key="1">
    <source>
        <dbReference type="SAM" id="MobiDB-lite"/>
    </source>
</evidence>
<feature type="region of interest" description="Disordered" evidence="1">
    <location>
        <begin position="53"/>
        <end position="81"/>
    </location>
</feature>
<dbReference type="AlphaFoldDB" id="A0A699V709"/>
<reference evidence="2" key="1">
    <citation type="journal article" date="2019" name="Sci. Rep.">
        <title>Draft genome of Tanacetum cinerariifolium, the natural source of mosquito coil.</title>
        <authorList>
            <person name="Yamashiro T."/>
            <person name="Shiraishi A."/>
            <person name="Satake H."/>
            <person name="Nakayama K."/>
        </authorList>
    </citation>
    <scope>NUCLEOTIDE SEQUENCE</scope>
</reference>
<sequence length="148" mass="16891">MALNHNNLSPAIQRQEKVTQEDRTVTMSNELDLLFSPMFDELLNGPSQVVSKSSAVTTADESIQRQQQYTTPLNNHTTPAPTCQIPRTSIKQKLMLKMIKLQMTSLSTYSQPRYKTKGRRRHVMLIRKICTLSINDILLNIVGQKIIH</sequence>
<evidence type="ECO:0000313" key="2">
    <source>
        <dbReference type="EMBL" id="GFD27864.1"/>
    </source>
</evidence>
<name>A0A699V709_TANCI</name>
<accession>A0A699V709</accession>
<proteinExistence type="predicted"/>
<feature type="compositionally biased region" description="Polar residues" evidence="1">
    <location>
        <begin position="1"/>
        <end position="12"/>
    </location>
</feature>
<protein>
    <recommendedName>
        <fullName evidence="3">Integrase, catalytic region, zinc finger, CCHC-type, peptidase aspartic, catalytic</fullName>
    </recommendedName>
</protein>
<gene>
    <name evidence="2" type="ORF">Tci_899833</name>
</gene>
<organism evidence="2">
    <name type="scientific">Tanacetum cinerariifolium</name>
    <name type="common">Dalmatian daisy</name>
    <name type="synonym">Chrysanthemum cinerariifolium</name>
    <dbReference type="NCBI Taxonomy" id="118510"/>
    <lineage>
        <taxon>Eukaryota</taxon>
        <taxon>Viridiplantae</taxon>
        <taxon>Streptophyta</taxon>
        <taxon>Embryophyta</taxon>
        <taxon>Tracheophyta</taxon>
        <taxon>Spermatophyta</taxon>
        <taxon>Magnoliopsida</taxon>
        <taxon>eudicotyledons</taxon>
        <taxon>Gunneridae</taxon>
        <taxon>Pentapetalae</taxon>
        <taxon>asterids</taxon>
        <taxon>campanulids</taxon>
        <taxon>Asterales</taxon>
        <taxon>Asteraceae</taxon>
        <taxon>Asteroideae</taxon>
        <taxon>Anthemideae</taxon>
        <taxon>Anthemidinae</taxon>
        <taxon>Tanacetum</taxon>
    </lineage>
</organism>
<feature type="region of interest" description="Disordered" evidence="1">
    <location>
        <begin position="1"/>
        <end position="22"/>
    </location>
</feature>
<comment type="caution">
    <text evidence="2">The sequence shown here is derived from an EMBL/GenBank/DDBJ whole genome shotgun (WGS) entry which is preliminary data.</text>
</comment>
<dbReference type="EMBL" id="BKCJ011380461">
    <property type="protein sequence ID" value="GFD27864.1"/>
    <property type="molecule type" value="Genomic_DNA"/>
</dbReference>
<evidence type="ECO:0008006" key="3">
    <source>
        <dbReference type="Google" id="ProtNLM"/>
    </source>
</evidence>